<accession>A0AAV5UVV6</accession>
<keyword evidence="2" id="KW-0645">Protease</keyword>
<dbReference type="FunFam" id="3.90.70.10:FF:000332">
    <property type="entry name" value="Cathepsin L1"/>
    <property type="match status" value="1"/>
</dbReference>
<dbReference type="CDD" id="cd02248">
    <property type="entry name" value="Peptidase_C1A"/>
    <property type="match status" value="1"/>
</dbReference>
<dbReference type="InterPro" id="IPR013128">
    <property type="entry name" value="Peptidase_C1A"/>
</dbReference>
<dbReference type="InterPro" id="IPR025661">
    <property type="entry name" value="Pept_asp_AS"/>
</dbReference>
<dbReference type="InterPro" id="IPR000668">
    <property type="entry name" value="Peptidase_C1A_C"/>
</dbReference>
<evidence type="ECO:0000313" key="7">
    <source>
        <dbReference type="EMBL" id="GMT11405.1"/>
    </source>
</evidence>
<evidence type="ECO:0000256" key="3">
    <source>
        <dbReference type="ARBA" id="ARBA00022801"/>
    </source>
</evidence>
<dbReference type="GO" id="GO:0006508">
    <property type="term" value="P:proteolysis"/>
    <property type="evidence" value="ECO:0007669"/>
    <property type="project" value="UniProtKB-KW"/>
</dbReference>
<dbReference type="SMART" id="SM00645">
    <property type="entry name" value="Pept_C1"/>
    <property type="match status" value="1"/>
</dbReference>
<reference evidence="7" key="1">
    <citation type="submission" date="2023-10" db="EMBL/GenBank/DDBJ databases">
        <title>Genome assembly of Pristionchus species.</title>
        <authorList>
            <person name="Yoshida K."/>
            <person name="Sommer R.J."/>
        </authorList>
    </citation>
    <scope>NUCLEOTIDE SEQUENCE</scope>
    <source>
        <strain evidence="7">RS5133</strain>
    </source>
</reference>
<dbReference type="AlphaFoldDB" id="A0AAV5UVV6"/>
<dbReference type="InterPro" id="IPR038765">
    <property type="entry name" value="Papain-like_cys_pep_sf"/>
</dbReference>
<dbReference type="PRINTS" id="PR00705">
    <property type="entry name" value="PAPAIN"/>
</dbReference>
<dbReference type="InterPro" id="IPR000169">
    <property type="entry name" value="Pept_cys_AS"/>
</dbReference>
<comment type="similarity">
    <text evidence="1">Belongs to the peptidase C1 family.</text>
</comment>
<proteinExistence type="inferred from homology"/>
<evidence type="ECO:0000256" key="4">
    <source>
        <dbReference type="ARBA" id="ARBA00022807"/>
    </source>
</evidence>
<dbReference type="PROSITE" id="PS00640">
    <property type="entry name" value="THIOL_PROTEASE_ASN"/>
    <property type="match status" value="1"/>
</dbReference>
<dbReference type="Proteomes" id="UP001432322">
    <property type="component" value="Unassembled WGS sequence"/>
</dbReference>
<feature type="domain" description="Peptidase C1A papain C-terminal" evidence="6">
    <location>
        <begin position="1"/>
        <end position="197"/>
    </location>
</feature>
<sequence>QGQCGSCWAFSTTGALEGQLAKNGANLTSLSEQNLVDCSRLNYGCNGGNTALALIYVKRNGGIDKESKYPYKGWEGRCKYSPANVGGKDKGFVRVTMGDEEALKTAVATIGPISVAIDASSNSFGYYSTGVFYDPWCSSTDLDHAILVIGYGTDPDYGDYWLIKNSWGRSWGEEGYGKMARNRDNNCGIATEAVYPNV</sequence>
<dbReference type="PROSITE" id="PS00139">
    <property type="entry name" value="THIOL_PROTEASE_CYS"/>
    <property type="match status" value="1"/>
</dbReference>
<dbReference type="SUPFAM" id="SSF54001">
    <property type="entry name" value="Cysteine proteinases"/>
    <property type="match status" value="1"/>
</dbReference>
<organism evidence="7 8">
    <name type="scientific">Pristionchus fissidentatus</name>
    <dbReference type="NCBI Taxonomy" id="1538716"/>
    <lineage>
        <taxon>Eukaryota</taxon>
        <taxon>Metazoa</taxon>
        <taxon>Ecdysozoa</taxon>
        <taxon>Nematoda</taxon>
        <taxon>Chromadorea</taxon>
        <taxon>Rhabditida</taxon>
        <taxon>Rhabditina</taxon>
        <taxon>Diplogasteromorpha</taxon>
        <taxon>Diplogasteroidea</taxon>
        <taxon>Neodiplogasteridae</taxon>
        <taxon>Pristionchus</taxon>
    </lineage>
</organism>
<evidence type="ECO:0000259" key="6">
    <source>
        <dbReference type="SMART" id="SM00645"/>
    </source>
</evidence>
<dbReference type="Gene3D" id="3.90.70.10">
    <property type="entry name" value="Cysteine proteinases"/>
    <property type="match status" value="1"/>
</dbReference>
<feature type="non-terminal residue" evidence="7">
    <location>
        <position position="1"/>
    </location>
</feature>
<dbReference type="InterPro" id="IPR025660">
    <property type="entry name" value="Pept_his_AS"/>
</dbReference>
<comment type="caution">
    <text evidence="7">The sequence shown here is derived from an EMBL/GenBank/DDBJ whole genome shotgun (WGS) entry which is preliminary data.</text>
</comment>
<evidence type="ECO:0000256" key="1">
    <source>
        <dbReference type="ARBA" id="ARBA00008455"/>
    </source>
</evidence>
<keyword evidence="3" id="KW-0378">Hydrolase</keyword>
<dbReference type="Pfam" id="PF00112">
    <property type="entry name" value="Peptidase_C1"/>
    <property type="match status" value="1"/>
</dbReference>
<gene>
    <name evidence="7" type="ORF">PFISCL1PPCAC_2702</name>
</gene>
<dbReference type="EMBL" id="BTSY01000001">
    <property type="protein sequence ID" value="GMT11405.1"/>
    <property type="molecule type" value="Genomic_DNA"/>
</dbReference>
<dbReference type="InterPro" id="IPR039417">
    <property type="entry name" value="Peptidase_C1A_papain-like"/>
</dbReference>
<dbReference type="GO" id="GO:0008234">
    <property type="term" value="F:cysteine-type peptidase activity"/>
    <property type="evidence" value="ECO:0007669"/>
    <property type="project" value="UniProtKB-KW"/>
</dbReference>
<keyword evidence="5" id="KW-1015">Disulfide bond</keyword>
<evidence type="ECO:0000313" key="8">
    <source>
        <dbReference type="Proteomes" id="UP001432322"/>
    </source>
</evidence>
<dbReference type="PANTHER" id="PTHR12411">
    <property type="entry name" value="CYSTEINE PROTEASE FAMILY C1-RELATED"/>
    <property type="match status" value="1"/>
</dbReference>
<protein>
    <recommendedName>
        <fullName evidence="6">Peptidase C1A papain C-terminal domain-containing protein</fullName>
    </recommendedName>
</protein>
<name>A0AAV5UVV6_9BILA</name>
<keyword evidence="4" id="KW-0788">Thiol protease</keyword>
<evidence type="ECO:0000256" key="2">
    <source>
        <dbReference type="ARBA" id="ARBA00022670"/>
    </source>
</evidence>
<evidence type="ECO:0000256" key="5">
    <source>
        <dbReference type="ARBA" id="ARBA00023157"/>
    </source>
</evidence>
<keyword evidence="8" id="KW-1185">Reference proteome</keyword>
<dbReference type="PROSITE" id="PS00639">
    <property type="entry name" value="THIOL_PROTEASE_HIS"/>
    <property type="match status" value="1"/>
</dbReference>